<evidence type="ECO:0000313" key="2">
    <source>
        <dbReference type="EMBL" id="GAG00846.1"/>
    </source>
</evidence>
<proteinExistence type="predicted"/>
<keyword evidence="1" id="KW-0175">Coiled coil</keyword>
<dbReference type="PROSITE" id="PS51257">
    <property type="entry name" value="PROKAR_LIPOPROTEIN"/>
    <property type="match status" value="1"/>
</dbReference>
<sequence length="72" mass="7282">MSAGKVPSVMALMLVFMLIAGTASCAAPISDGGCSAVKAELDEARAELSQTKAALDQAKAELVDVKAASLEE</sequence>
<feature type="coiled-coil region" evidence="1">
    <location>
        <begin position="34"/>
        <end position="68"/>
    </location>
</feature>
<name>X0VJT3_9ZZZZ</name>
<accession>X0VJT3</accession>
<gene>
    <name evidence="2" type="ORF">S01H1_43561</name>
</gene>
<evidence type="ECO:0000256" key="1">
    <source>
        <dbReference type="SAM" id="Coils"/>
    </source>
</evidence>
<feature type="non-terminal residue" evidence="2">
    <location>
        <position position="72"/>
    </location>
</feature>
<reference evidence="2" key="1">
    <citation type="journal article" date="2014" name="Front. Microbiol.">
        <title>High frequency of phylogenetically diverse reductive dehalogenase-homologous genes in deep subseafloor sedimentary metagenomes.</title>
        <authorList>
            <person name="Kawai M."/>
            <person name="Futagami T."/>
            <person name="Toyoda A."/>
            <person name="Takaki Y."/>
            <person name="Nishi S."/>
            <person name="Hori S."/>
            <person name="Arai W."/>
            <person name="Tsubouchi T."/>
            <person name="Morono Y."/>
            <person name="Uchiyama I."/>
            <person name="Ito T."/>
            <person name="Fujiyama A."/>
            <person name="Inagaki F."/>
            <person name="Takami H."/>
        </authorList>
    </citation>
    <scope>NUCLEOTIDE SEQUENCE</scope>
    <source>
        <strain evidence="2">Expedition CK06-06</strain>
    </source>
</reference>
<dbReference type="EMBL" id="BARS01027756">
    <property type="protein sequence ID" value="GAG00846.1"/>
    <property type="molecule type" value="Genomic_DNA"/>
</dbReference>
<protein>
    <submittedName>
        <fullName evidence="2">Uncharacterized protein</fullName>
    </submittedName>
</protein>
<comment type="caution">
    <text evidence="2">The sequence shown here is derived from an EMBL/GenBank/DDBJ whole genome shotgun (WGS) entry which is preliminary data.</text>
</comment>
<organism evidence="2">
    <name type="scientific">marine sediment metagenome</name>
    <dbReference type="NCBI Taxonomy" id="412755"/>
    <lineage>
        <taxon>unclassified sequences</taxon>
        <taxon>metagenomes</taxon>
        <taxon>ecological metagenomes</taxon>
    </lineage>
</organism>
<dbReference type="AlphaFoldDB" id="X0VJT3"/>